<feature type="non-terminal residue" evidence="1">
    <location>
        <position position="103"/>
    </location>
</feature>
<feature type="non-terminal residue" evidence="1">
    <location>
        <position position="1"/>
    </location>
</feature>
<organism evidence="1 2">
    <name type="scientific">Pristionchus mayeri</name>
    <dbReference type="NCBI Taxonomy" id="1317129"/>
    <lineage>
        <taxon>Eukaryota</taxon>
        <taxon>Metazoa</taxon>
        <taxon>Ecdysozoa</taxon>
        <taxon>Nematoda</taxon>
        <taxon>Chromadorea</taxon>
        <taxon>Rhabditida</taxon>
        <taxon>Rhabditina</taxon>
        <taxon>Diplogasteromorpha</taxon>
        <taxon>Diplogasteroidea</taxon>
        <taxon>Neodiplogasteridae</taxon>
        <taxon>Pristionchus</taxon>
    </lineage>
</organism>
<keyword evidence="2" id="KW-1185">Reference proteome</keyword>
<dbReference type="Proteomes" id="UP001328107">
    <property type="component" value="Unassembled WGS sequence"/>
</dbReference>
<evidence type="ECO:0000313" key="1">
    <source>
        <dbReference type="EMBL" id="GMR38435.1"/>
    </source>
</evidence>
<sequence>RLNGAFVHSRVKCDILNGWTDIDGKQLAKPDEKVNLNCETVRCTTSRVKNCADSLKNNSVTFECVDHDFNIGVDPNLRVCGTNQILLTDRGEVVRRGLRCSDD</sequence>
<dbReference type="AlphaFoldDB" id="A0AAN5CBP5"/>
<comment type="caution">
    <text evidence="1">The sequence shown here is derived from an EMBL/GenBank/DDBJ whole genome shotgun (WGS) entry which is preliminary data.</text>
</comment>
<proteinExistence type="predicted"/>
<dbReference type="EMBL" id="BTRK01000002">
    <property type="protein sequence ID" value="GMR38435.1"/>
    <property type="molecule type" value="Genomic_DNA"/>
</dbReference>
<evidence type="ECO:0000313" key="2">
    <source>
        <dbReference type="Proteomes" id="UP001328107"/>
    </source>
</evidence>
<accession>A0AAN5CBP5</accession>
<reference evidence="2" key="1">
    <citation type="submission" date="2022-10" db="EMBL/GenBank/DDBJ databases">
        <title>Genome assembly of Pristionchus species.</title>
        <authorList>
            <person name="Yoshida K."/>
            <person name="Sommer R.J."/>
        </authorList>
    </citation>
    <scope>NUCLEOTIDE SEQUENCE [LARGE SCALE GENOMIC DNA]</scope>
    <source>
        <strain evidence="2">RS5460</strain>
    </source>
</reference>
<gene>
    <name evidence="1" type="ORF">PMAYCL1PPCAC_08630</name>
</gene>
<protein>
    <submittedName>
        <fullName evidence="1">Uncharacterized protein</fullName>
    </submittedName>
</protein>
<name>A0AAN5CBP5_9BILA</name>